<feature type="transmembrane region" description="Helical" evidence="1">
    <location>
        <begin position="20"/>
        <end position="41"/>
    </location>
</feature>
<evidence type="ECO:0000313" key="2">
    <source>
        <dbReference type="EMBL" id="ART90569.1"/>
    </source>
</evidence>
<dbReference type="EMBL" id="KY400105">
    <property type="protein sequence ID" value="ART90569.1"/>
    <property type="molecule type" value="Genomic_DNA"/>
</dbReference>
<evidence type="ECO:0000256" key="1">
    <source>
        <dbReference type="SAM" id="Phobius"/>
    </source>
</evidence>
<dbReference type="AlphaFoldDB" id="A0A2P0QJC2"/>
<reference evidence="2" key="1">
    <citation type="submission" date="2016-12" db="EMBL/GenBank/DDBJ databases">
        <title>Arsenic respiratory pathways in the anoxic pelagic waters of the Pacific Ocean.</title>
        <authorList>
            <person name="Saunders J.K."/>
            <person name="Fuchsman C.A."/>
            <person name="McKay C."/>
            <person name="Rocap G."/>
        </authorList>
    </citation>
    <scope>NUCLEOTIDE SEQUENCE</scope>
</reference>
<protein>
    <submittedName>
        <fullName evidence="2">Uncharacterized protein</fullName>
    </submittedName>
</protein>
<accession>A0A2P0QJC2</accession>
<sequence length="53" mass="5557">MSGVEAVSETKAVGVLARYLAPFVVAFAVFVGAFLLLDLAVMSLQGLSLFLSH</sequence>
<name>A0A2P0QJC2_9PROT</name>
<proteinExistence type="predicted"/>
<keyword evidence="1" id="KW-0472">Membrane</keyword>
<organism evidence="2">
    <name type="scientific">uncultured Pseudomonadota bacterium</name>
    <dbReference type="NCBI Taxonomy" id="153809"/>
    <lineage>
        <taxon>Bacteria</taxon>
        <taxon>Pseudomonadati</taxon>
        <taxon>Pseudomonadota</taxon>
        <taxon>environmental samples</taxon>
    </lineage>
</organism>
<keyword evidence="1" id="KW-0812">Transmembrane</keyword>
<keyword evidence="1" id="KW-1133">Transmembrane helix</keyword>